<dbReference type="PROSITE" id="PS00018">
    <property type="entry name" value="EF_HAND_1"/>
    <property type="match status" value="1"/>
</dbReference>
<protein>
    <recommendedName>
        <fullName evidence="5">EF-hand domain-containing protein</fullName>
    </recommendedName>
</protein>
<dbReference type="Proteomes" id="UP001472677">
    <property type="component" value="Unassembled WGS sequence"/>
</dbReference>
<dbReference type="SMART" id="SM00054">
    <property type="entry name" value="EFh"/>
    <property type="match status" value="2"/>
</dbReference>
<feature type="domain" description="EF-hand" evidence="5">
    <location>
        <begin position="66"/>
        <end position="101"/>
    </location>
</feature>
<dbReference type="CDD" id="cd00051">
    <property type="entry name" value="EFh"/>
    <property type="match status" value="1"/>
</dbReference>
<organism evidence="6 7">
    <name type="scientific">Hibiscus sabdariffa</name>
    <name type="common">roselle</name>
    <dbReference type="NCBI Taxonomy" id="183260"/>
    <lineage>
        <taxon>Eukaryota</taxon>
        <taxon>Viridiplantae</taxon>
        <taxon>Streptophyta</taxon>
        <taxon>Embryophyta</taxon>
        <taxon>Tracheophyta</taxon>
        <taxon>Spermatophyta</taxon>
        <taxon>Magnoliopsida</taxon>
        <taxon>eudicotyledons</taxon>
        <taxon>Gunneridae</taxon>
        <taxon>Pentapetalae</taxon>
        <taxon>rosids</taxon>
        <taxon>malvids</taxon>
        <taxon>Malvales</taxon>
        <taxon>Malvaceae</taxon>
        <taxon>Malvoideae</taxon>
        <taxon>Hibiscus</taxon>
    </lineage>
</organism>
<sequence length="134" mass="15188">MTINTAIDQLLEVEQKHGSHVAVPEEVYWKSVFPNNPMPKAMKNILPPPGFPEFFNLMAGEMKDIGLGEGLVEAFREFDQDQNGFVSAAEFRRTLTGIGGKLIDDEVDEMIREVDSDVEGQINYEEFVKFMMSR</sequence>
<dbReference type="InterPro" id="IPR050230">
    <property type="entry name" value="CALM/Myosin/TropC-like"/>
</dbReference>
<evidence type="ECO:0000256" key="2">
    <source>
        <dbReference type="ARBA" id="ARBA00022723"/>
    </source>
</evidence>
<evidence type="ECO:0000256" key="1">
    <source>
        <dbReference type="ARBA" id="ARBA00009763"/>
    </source>
</evidence>
<proteinExistence type="inferred from homology"/>
<gene>
    <name evidence="6" type="ORF">V6N12_064620</name>
</gene>
<comment type="caution">
    <text evidence="6">The sequence shown here is derived from an EMBL/GenBank/DDBJ whole genome shotgun (WGS) entry which is preliminary data.</text>
</comment>
<reference evidence="6 7" key="1">
    <citation type="journal article" date="2024" name="G3 (Bethesda)">
        <title>Genome assembly of Hibiscus sabdariffa L. provides insights into metabolisms of medicinal natural products.</title>
        <authorList>
            <person name="Kim T."/>
        </authorList>
    </citation>
    <scope>NUCLEOTIDE SEQUENCE [LARGE SCALE GENOMIC DNA]</scope>
    <source>
        <strain evidence="6">TK-2024</strain>
        <tissue evidence="6">Old leaves</tissue>
    </source>
</reference>
<dbReference type="PANTHER" id="PTHR23048:SF53">
    <property type="entry name" value="CALMODULIN"/>
    <property type="match status" value="1"/>
</dbReference>
<evidence type="ECO:0000256" key="3">
    <source>
        <dbReference type="ARBA" id="ARBA00022737"/>
    </source>
</evidence>
<keyword evidence="7" id="KW-1185">Reference proteome</keyword>
<feature type="domain" description="EF-hand" evidence="5">
    <location>
        <begin position="102"/>
        <end position="134"/>
    </location>
</feature>
<evidence type="ECO:0000256" key="4">
    <source>
        <dbReference type="ARBA" id="ARBA00022837"/>
    </source>
</evidence>
<dbReference type="EMBL" id="JBBPBM010000002">
    <property type="protein sequence ID" value="KAK8596121.1"/>
    <property type="molecule type" value="Genomic_DNA"/>
</dbReference>
<evidence type="ECO:0000313" key="7">
    <source>
        <dbReference type="Proteomes" id="UP001472677"/>
    </source>
</evidence>
<dbReference type="PROSITE" id="PS50222">
    <property type="entry name" value="EF_HAND_2"/>
    <property type="match status" value="2"/>
</dbReference>
<dbReference type="Gene3D" id="1.10.238.10">
    <property type="entry name" value="EF-hand"/>
    <property type="match status" value="1"/>
</dbReference>
<accession>A0ABR2G6I4</accession>
<keyword evidence="3" id="KW-0677">Repeat</keyword>
<comment type="similarity">
    <text evidence="1">Belongs to the calmodulin family.</text>
</comment>
<keyword evidence="2" id="KW-0479">Metal-binding</keyword>
<evidence type="ECO:0000313" key="6">
    <source>
        <dbReference type="EMBL" id="KAK8596121.1"/>
    </source>
</evidence>
<dbReference type="InterPro" id="IPR018247">
    <property type="entry name" value="EF_Hand_1_Ca_BS"/>
</dbReference>
<dbReference type="InterPro" id="IPR002048">
    <property type="entry name" value="EF_hand_dom"/>
</dbReference>
<keyword evidence="4" id="KW-0106">Calcium</keyword>
<dbReference type="Pfam" id="PF13499">
    <property type="entry name" value="EF-hand_7"/>
    <property type="match status" value="1"/>
</dbReference>
<dbReference type="SUPFAM" id="SSF47473">
    <property type="entry name" value="EF-hand"/>
    <property type="match status" value="1"/>
</dbReference>
<evidence type="ECO:0000259" key="5">
    <source>
        <dbReference type="PROSITE" id="PS50222"/>
    </source>
</evidence>
<name>A0ABR2G6I4_9ROSI</name>
<dbReference type="InterPro" id="IPR011992">
    <property type="entry name" value="EF-hand-dom_pair"/>
</dbReference>
<dbReference type="PANTHER" id="PTHR23048">
    <property type="entry name" value="MYOSIN LIGHT CHAIN 1, 3"/>
    <property type="match status" value="1"/>
</dbReference>